<proteinExistence type="predicted"/>
<organism evidence="1 2">
    <name type="scientific">Daphnia magna</name>
    <dbReference type="NCBI Taxonomy" id="35525"/>
    <lineage>
        <taxon>Eukaryota</taxon>
        <taxon>Metazoa</taxon>
        <taxon>Ecdysozoa</taxon>
        <taxon>Arthropoda</taxon>
        <taxon>Crustacea</taxon>
        <taxon>Branchiopoda</taxon>
        <taxon>Diplostraca</taxon>
        <taxon>Cladocera</taxon>
        <taxon>Anomopoda</taxon>
        <taxon>Daphniidae</taxon>
        <taxon>Daphnia</taxon>
    </lineage>
</organism>
<evidence type="ECO:0000313" key="2">
    <source>
        <dbReference type="Proteomes" id="UP000076858"/>
    </source>
</evidence>
<sequence>MSRDNEAGVWSVERRGGLNAIYVHSVRIRLHVCTVYECTQAISFPPILALSLTQKRPDSFTVCMQLLLRAFIFASQRSVSLRRGCNNITNVWRTSSEEGSCQTTGTLPYCRGMKTNKNAAVGD</sequence>
<dbReference type="EMBL" id="LRGB01000725">
    <property type="protein sequence ID" value="KZS16389.1"/>
    <property type="molecule type" value="Genomic_DNA"/>
</dbReference>
<name>A0A164ZHW8_9CRUS</name>
<dbReference type="Proteomes" id="UP000076858">
    <property type="component" value="Unassembled WGS sequence"/>
</dbReference>
<protein>
    <submittedName>
        <fullName evidence="1">Uncharacterized protein</fullName>
    </submittedName>
</protein>
<dbReference type="AlphaFoldDB" id="A0A164ZHW8"/>
<evidence type="ECO:0000313" key="1">
    <source>
        <dbReference type="EMBL" id="KZS16389.1"/>
    </source>
</evidence>
<gene>
    <name evidence="1" type="ORF">APZ42_018060</name>
</gene>
<accession>A0A164ZHW8</accession>
<reference evidence="1 2" key="1">
    <citation type="submission" date="2016-03" db="EMBL/GenBank/DDBJ databases">
        <title>EvidentialGene: Evidence-directed Construction of Genes on Genomes.</title>
        <authorList>
            <person name="Gilbert D.G."/>
            <person name="Choi J.-H."/>
            <person name="Mockaitis K."/>
            <person name="Colbourne J."/>
            <person name="Pfrender M."/>
        </authorList>
    </citation>
    <scope>NUCLEOTIDE SEQUENCE [LARGE SCALE GENOMIC DNA]</scope>
    <source>
        <strain evidence="1 2">Xinb3</strain>
        <tissue evidence="1">Complete organism</tissue>
    </source>
</reference>
<comment type="caution">
    <text evidence="1">The sequence shown here is derived from an EMBL/GenBank/DDBJ whole genome shotgun (WGS) entry which is preliminary data.</text>
</comment>
<keyword evidence="2" id="KW-1185">Reference proteome</keyword>